<sequence>MGMLLRRHHPKAPEPVVEVAESPSTLSDMTVQELRGIAKENGVTGYSGLDKASLIDALEG</sequence>
<reference evidence="3" key="1">
    <citation type="journal article" date="2021" name="Proc. Natl. Acad. Sci. U.S.A.">
        <title>A Catalog of Tens of Thousands of Viruses from Human Metagenomes Reveals Hidden Associations with Chronic Diseases.</title>
        <authorList>
            <person name="Tisza M.J."/>
            <person name="Buck C.B."/>
        </authorList>
    </citation>
    <scope>NUCLEOTIDE SEQUENCE</scope>
    <source>
        <strain evidence="3">CtQWG7</strain>
    </source>
</reference>
<organism evidence="3">
    <name type="scientific">Siphoviridae sp. ctQWG7</name>
    <dbReference type="NCBI Taxonomy" id="2825493"/>
    <lineage>
        <taxon>Viruses</taxon>
        <taxon>Duplodnaviria</taxon>
        <taxon>Heunggongvirae</taxon>
        <taxon>Uroviricota</taxon>
        <taxon>Caudoviricetes</taxon>
    </lineage>
</organism>
<feature type="region of interest" description="Disordered" evidence="1">
    <location>
        <begin position="1"/>
        <end position="24"/>
    </location>
</feature>
<dbReference type="InterPro" id="IPR036269">
    <property type="entry name" value="Rho_N_sf"/>
</dbReference>
<dbReference type="SUPFAM" id="SSF68912">
    <property type="entry name" value="Rho N-terminal domain-like"/>
    <property type="match status" value="1"/>
</dbReference>
<protein>
    <submittedName>
        <fullName evidence="3">Rho termination factor, N-terminal domain</fullName>
    </submittedName>
</protein>
<accession>A0A8S5PHW8</accession>
<evidence type="ECO:0000313" key="3">
    <source>
        <dbReference type="EMBL" id="DAE06296.1"/>
    </source>
</evidence>
<dbReference type="EMBL" id="BK015433">
    <property type="protein sequence ID" value="DAE06296.1"/>
    <property type="molecule type" value="Genomic_DNA"/>
</dbReference>
<dbReference type="Gene3D" id="1.10.720.10">
    <property type="match status" value="1"/>
</dbReference>
<dbReference type="GO" id="GO:0006353">
    <property type="term" value="P:DNA-templated transcription termination"/>
    <property type="evidence" value="ECO:0007669"/>
    <property type="project" value="InterPro"/>
</dbReference>
<feature type="domain" description="Rho termination factor-like N-terminal" evidence="2">
    <location>
        <begin position="26"/>
        <end position="58"/>
    </location>
</feature>
<evidence type="ECO:0000256" key="1">
    <source>
        <dbReference type="SAM" id="MobiDB-lite"/>
    </source>
</evidence>
<evidence type="ECO:0000259" key="2">
    <source>
        <dbReference type="Pfam" id="PF07498"/>
    </source>
</evidence>
<proteinExistence type="predicted"/>
<name>A0A8S5PHW8_9CAUD</name>
<feature type="compositionally biased region" description="Basic residues" evidence="1">
    <location>
        <begin position="1"/>
        <end position="10"/>
    </location>
</feature>
<dbReference type="InterPro" id="IPR011112">
    <property type="entry name" value="Rho-like_N"/>
</dbReference>
<dbReference type="Pfam" id="PF07498">
    <property type="entry name" value="Rho_N"/>
    <property type="match status" value="1"/>
</dbReference>